<protein>
    <submittedName>
        <fullName evidence="2">Type 11 methyltransferase</fullName>
    </submittedName>
</protein>
<dbReference type="InterPro" id="IPR029063">
    <property type="entry name" value="SAM-dependent_MTases_sf"/>
</dbReference>
<sequence>MARETDDQQGKITSGVQDFYQNLQTHDRNLRMAGGGDIINHHFGIGSLSAELPFSQWTQDQITSELYRLELAQIDYLITAMGDVSPGEIILDAGSGRGGTAFTLTDRLMAKVHGITIAPYQAHFAHELALRSGRENRAYFTVMNMLHLGYPREYFDRVITNETTMYFADDSFGDVFRQFFQVLKPGGTYTLATWCFNEKNQDAHVSVDPIDQHYRSNMQSLSAYKRALQDAGFAVGKILDLTQEAIPYWELRSVWQEASGVESHYLDGYREGRMFYIMLSAHKPVQI</sequence>
<organism evidence="2 3">
    <name type="scientific">Candidatus Gottesmanbacteria bacterium GW2011_GWA2_47_9</name>
    <dbReference type="NCBI Taxonomy" id="1618445"/>
    <lineage>
        <taxon>Bacteria</taxon>
        <taxon>Candidatus Gottesmaniibacteriota</taxon>
    </lineage>
</organism>
<comment type="caution">
    <text evidence="2">The sequence shown here is derived from an EMBL/GenBank/DDBJ whole genome shotgun (WGS) entry which is preliminary data.</text>
</comment>
<dbReference type="SUPFAM" id="SSF53335">
    <property type="entry name" value="S-adenosyl-L-methionine-dependent methyltransferases"/>
    <property type="match status" value="1"/>
</dbReference>
<dbReference type="PANTHER" id="PTHR44068:SF11">
    <property type="entry name" value="GERANYL DIPHOSPHATE 2-C-METHYLTRANSFERASE"/>
    <property type="match status" value="1"/>
</dbReference>
<dbReference type="AlphaFoldDB" id="A0A0G1U0T3"/>
<gene>
    <name evidence="2" type="ORF">UY16_C0020G0008</name>
</gene>
<evidence type="ECO:0000313" key="3">
    <source>
        <dbReference type="Proteomes" id="UP000034739"/>
    </source>
</evidence>
<keyword evidence="2" id="KW-0808">Transferase</keyword>
<dbReference type="GO" id="GO:0032259">
    <property type="term" value="P:methylation"/>
    <property type="evidence" value="ECO:0007669"/>
    <property type="project" value="UniProtKB-KW"/>
</dbReference>
<dbReference type="CDD" id="cd02440">
    <property type="entry name" value="AdoMet_MTases"/>
    <property type="match status" value="1"/>
</dbReference>
<proteinExistence type="predicted"/>
<reference evidence="2 3" key="1">
    <citation type="journal article" date="2015" name="Nature">
        <title>rRNA introns, odd ribosomes, and small enigmatic genomes across a large radiation of phyla.</title>
        <authorList>
            <person name="Brown C.T."/>
            <person name="Hug L.A."/>
            <person name="Thomas B.C."/>
            <person name="Sharon I."/>
            <person name="Castelle C.J."/>
            <person name="Singh A."/>
            <person name="Wilkins M.J."/>
            <person name="Williams K.H."/>
            <person name="Banfield J.F."/>
        </authorList>
    </citation>
    <scope>NUCLEOTIDE SEQUENCE [LARGE SCALE GENOMIC DNA]</scope>
</reference>
<dbReference type="EMBL" id="LCOY01000020">
    <property type="protein sequence ID" value="KKU87697.1"/>
    <property type="molecule type" value="Genomic_DNA"/>
</dbReference>
<dbReference type="Gene3D" id="3.40.50.150">
    <property type="entry name" value="Vaccinia Virus protein VP39"/>
    <property type="match status" value="1"/>
</dbReference>
<feature type="domain" description="Methyltransferase" evidence="1">
    <location>
        <begin position="90"/>
        <end position="187"/>
    </location>
</feature>
<dbReference type="Proteomes" id="UP000034739">
    <property type="component" value="Unassembled WGS sequence"/>
</dbReference>
<dbReference type="InterPro" id="IPR041698">
    <property type="entry name" value="Methyltransf_25"/>
</dbReference>
<dbReference type="GO" id="GO:0008168">
    <property type="term" value="F:methyltransferase activity"/>
    <property type="evidence" value="ECO:0007669"/>
    <property type="project" value="UniProtKB-KW"/>
</dbReference>
<dbReference type="PANTHER" id="PTHR44068">
    <property type="entry name" value="ZGC:194242"/>
    <property type="match status" value="1"/>
</dbReference>
<dbReference type="InterPro" id="IPR050447">
    <property type="entry name" value="Erg6_SMT_methyltransf"/>
</dbReference>
<evidence type="ECO:0000313" key="2">
    <source>
        <dbReference type="EMBL" id="KKU87697.1"/>
    </source>
</evidence>
<name>A0A0G1U0T3_9BACT</name>
<dbReference type="Pfam" id="PF13649">
    <property type="entry name" value="Methyltransf_25"/>
    <property type="match status" value="1"/>
</dbReference>
<accession>A0A0G1U0T3</accession>
<keyword evidence="2" id="KW-0489">Methyltransferase</keyword>
<evidence type="ECO:0000259" key="1">
    <source>
        <dbReference type="Pfam" id="PF13649"/>
    </source>
</evidence>